<accession>A0A6P2D0F4</accession>
<dbReference type="AlphaFoldDB" id="A0A6P2D0F4"/>
<dbReference type="KEGG" id="gms:SOIL9_34070"/>
<dbReference type="CDD" id="cd03408">
    <property type="entry name" value="SPFH_like_u1"/>
    <property type="match status" value="1"/>
</dbReference>
<sequence length="379" mass="40400">MGLRDWVSGQFIDIIEWTEPSQNEILAHRFTRHKNEIKNGAKLVVREGQAAGFVKEGQLADVKVPGMYTLDTKNMPILSTILGWKYGFESPFKCEVYFISTRQWTNQKWGTQNPIMYRDPEFGPVRLRAFGNYAFKVTDPGTFLKELVSTDPSFELYEISAQFRNVVVSRFIDALGASRIPMLDLAGNYEKVGKIALERIAPEMAKMGVSLTQFFVENISLPPEVEAALDKRSQMSVLGNLDQYTKFQTAEAIPTAAANPGGLAGMGAGLGAGLAVGQQMGGAFAGAAGAPGVVTPGNTTSPTTASAPPPLPTAVSFHAAINGAQAGPFDLAALAAHINSGTINRASLVWKPGMAGWAAAETVPELASLFAAAPPPLPG</sequence>
<keyword evidence="4" id="KW-1185">Reference proteome</keyword>
<dbReference type="PANTHER" id="PTHR37826">
    <property type="entry name" value="FLOTILLIN BAND_7_5 DOMAIN PROTEIN"/>
    <property type="match status" value="1"/>
</dbReference>
<gene>
    <name evidence="3" type="ORF">SOIL9_34070</name>
</gene>
<dbReference type="SUPFAM" id="SSF117892">
    <property type="entry name" value="Band 7/SPFH domain"/>
    <property type="match status" value="1"/>
</dbReference>
<feature type="domain" description="SPFH" evidence="1">
    <location>
        <begin position="28"/>
        <end position="236"/>
    </location>
</feature>
<dbReference type="Pfam" id="PF13421">
    <property type="entry name" value="Band_7_1"/>
    <property type="match status" value="1"/>
</dbReference>
<dbReference type="EMBL" id="LR593886">
    <property type="protein sequence ID" value="VTR94307.1"/>
    <property type="molecule type" value="Genomic_DNA"/>
</dbReference>
<dbReference type="PANTHER" id="PTHR37826:SF2">
    <property type="entry name" value="ZINC-RIBBON DOMAIN-CONTAINING PROTEIN"/>
    <property type="match status" value="1"/>
</dbReference>
<dbReference type="Pfam" id="PF14237">
    <property type="entry name" value="GYF_2"/>
    <property type="match status" value="1"/>
</dbReference>
<organism evidence="3 4">
    <name type="scientific">Gemmata massiliana</name>
    <dbReference type="NCBI Taxonomy" id="1210884"/>
    <lineage>
        <taxon>Bacteria</taxon>
        <taxon>Pseudomonadati</taxon>
        <taxon>Planctomycetota</taxon>
        <taxon>Planctomycetia</taxon>
        <taxon>Gemmatales</taxon>
        <taxon>Gemmataceae</taxon>
        <taxon>Gemmata</taxon>
    </lineage>
</organism>
<reference evidence="3 4" key="1">
    <citation type="submission" date="2019-05" db="EMBL/GenBank/DDBJ databases">
        <authorList>
            <consortium name="Science for Life Laboratories"/>
        </authorList>
    </citation>
    <scope>NUCLEOTIDE SEQUENCE [LARGE SCALE GENOMIC DNA]</scope>
    <source>
        <strain evidence="3">Soil9</strain>
    </source>
</reference>
<proteinExistence type="predicted"/>
<evidence type="ECO:0000313" key="3">
    <source>
        <dbReference type="EMBL" id="VTR94307.1"/>
    </source>
</evidence>
<evidence type="ECO:0000259" key="1">
    <source>
        <dbReference type="Pfam" id="PF13421"/>
    </source>
</evidence>
<evidence type="ECO:0000313" key="4">
    <source>
        <dbReference type="Proteomes" id="UP000464178"/>
    </source>
</evidence>
<dbReference type="RefSeq" id="WP_162668863.1">
    <property type="nucleotide sequence ID" value="NZ_LR593886.1"/>
</dbReference>
<evidence type="ECO:0008006" key="5">
    <source>
        <dbReference type="Google" id="ProtNLM"/>
    </source>
</evidence>
<dbReference type="InterPro" id="IPR036013">
    <property type="entry name" value="Band_7/SPFH_dom_sf"/>
</dbReference>
<protein>
    <recommendedName>
        <fullName evidence="5">GYF domain-containing protein</fullName>
    </recommendedName>
</protein>
<feature type="domain" description="GYF" evidence="2">
    <location>
        <begin position="318"/>
        <end position="366"/>
    </location>
</feature>
<evidence type="ECO:0000259" key="2">
    <source>
        <dbReference type="Pfam" id="PF14237"/>
    </source>
</evidence>
<dbReference type="InterPro" id="IPR033880">
    <property type="entry name" value="SPFH_YdjI"/>
</dbReference>
<name>A0A6P2D0F4_9BACT</name>
<dbReference type="Proteomes" id="UP000464178">
    <property type="component" value="Chromosome"/>
</dbReference>
<dbReference type="InterPro" id="IPR025640">
    <property type="entry name" value="GYF_2"/>
</dbReference>